<accession>A0A6C0DUH1</accession>
<dbReference type="AlphaFoldDB" id="A0A6C0DUH1"/>
<sequence length="80" mass="9262">MITNEIDEFRNNFFEKLIKDEKEKEKALKLAQANCFHNYNIMGLVNGNGYQTRTCSKCGHSAFKNIRVWEGTKNGQCTIQ</sequence>
<name>A0A6C0DUH1_9ZZZZ</name>
<organism evidence="1">
    <name type="scientific">viral metagenome</name>
    <dbReference type="NCBI Taxonomy" id="1070528"/>
    <lineage>
        <taxon>unclassified sequences</taxon>
        <taxon>metagenomes</taxon>
        <taxon>organismal metagenomes</taxon>
    </lineage>
</organism>
<dbReference type="EMBL" id="MN739677">
    <property type="protein sequence ID" value="QHT20020.1"/>
    <property type="molecule type" value="Genomic_DNA"/>
</dbReference>
<reference evidence="1" key="1">
    <citation type="journal article" date="2020" name="Nature">
        <title>Giant virus diversity and host interactions through global metagenomics.</title>
        <authorList>
            <person name="Schulz F."/>
            <person name="Roux S."/>
            <person name="Paez-Espino D."/>
            <person name="Jungbluth S."/>
            <person name="Walsh D.A."/>
            <person name="Denef V.J."/>
            <person name="McMahon K.D."/>
            <person name="Konstantinidis K.T."/>
            <person name="Eloe-Fadrosh E.A."/>
            <person name="Kyrpides N.C."/>
            <person name="Woyke T."/>
        </authorList>
    </citation>
    <scope>NUCLEOTIDE SEQUENCE</scope>
    <source>
        <strain evidence="1">GVMAG-M-3300023174-60</strain>
    </source>
</reference>
<proteinExistence type="predicted"/>
<evidence type="ECO:0000313" key="1">
    <source>
        <dbReference type="EMBL" id="QHT20020.1"/>
    </source>
</evidence>
<protein>
    <submittedName>
        <fullName evidence="1">Uncharacterized protein</fullName>
    </submittedName>
</protein>